<proteinExistence type="predicted"/>
<comment type="caution">
    <text evidence="3">The sequence shown here is derived from an EMBL/GenBank/DDBJ whole genome shotgun (WGS) entry which is preliminary data.</text>
</comment>
<evidence type="ECO:0000256" key="2">
    <source>
        <dbReference type="SAM" id="SignalP"/>
    </source>
</evidence>
<name>A0A918UGX7_9SPHN</name>
<feature type="transmembrane region" description="Helical" evidence="1">
    <location>
        <begin position="38"/>
        <end position="56"/>
    </location>
</feature>
<organism evidence="3 4">
    <name type="scientific">Novosphingobium colocasiae</name>
    <dbReference type="NCBI Taxonomy" id="1256513"/>
    <lineage>
        <taxon>Bacteria</taxon>
        <taxon>Pseudomonadati</taxon>
        <taxon>Pseudomonadota</taxon>
        <taxon>Alphaproteobacteria</taxon>
        <taxon>Sphingomonadales</taxon>
        <taxon>Sphingomonadaceae</taxon>
        <taxon>Novosphingobium</taxon>
    </lineage>
</organism>
<keyword evidence="1" id="KW-1133">Transmembrane helix</keyword>
<keyword evidence="4" id="KW-1185">Reference proteome</keyword>
<gene>
    <name evidence="3" type="ORF">GCM10011614_23190</name>
</gene>
<reference evidence="3" key="2">
    <citation type="submission" date="2020-09" db="EMBL/GenBank/DDBJ databases">
        <authorList>
            <person name="Sun Q."/>
            <person name="Kim S."/>
        </authorList>
    </citation>
    <scope>NUCLEOTIDE SEQUENCE</scope>
    <source>
        <strain evidence="3">KCTC 32255</strain>
    </source>
</reference>
<protein>
    <submittedName>
        <fullName evidence="3">Uncharacterized protein</fullName>
    </submittedName>
</protein>
<keyword evidence="1" id="KW-0472">Membrane</keyword>
<evidence type="ECO:0000256" key="1">
    <source>
        <dbReference type="SAM" id="Phobius"/>
    </source>
</evidence>
<dbReference type="AlphaFoldDB" id="A0A918UGX7"/>
<keyword evidence="1" id="KW-0812">Transmembrane</keyword>
<keyword evidence="2" id="KW-0732">Signal</keyword>
<evidence type="ECO:0000313" key="4">
    <source>
        <dbReference type="Proteomes" id="UP000648075"/>
    </source>
</evidence>
<reference evidence="3" key="1">
    <citation type="journal article" date="2014" name="Int. J. Syst. Evol. Microbiol.">
        <title>Complete genome sequence of Corynebacterium casei LMG S-19264T (=DSM 44701T), isolated from a smear-ripened cheese.</title>
        <authorList>
            <consortium name="US DOE Joint Genome Institute (JGI-PGF)"/>
            <person name="Walter F."/>
            <person name="Albersmeier A."/>
            <person name="Kalinowski J."/>
            <person name="Ruckert C."/>
        </authorList>
    </citation>
    <scope>NUCLEOTIDE SEQUENCE</scope>
    <source>
        <strain evidence="3">KCTC 32255</strain>
    </source>
</reference>
<evidence type="ECO:0000313" key="3">
    <source>
        <dbReference type="EMBL" id="GGZ07617.1"/>
    </source>
</evidence>
<sequence length="167" mass="20451">MKKFLTRLGLGTVLAATALTVAVPSASARGYNDSGDDVAIAVGAGILGLAVGAAIADRDDDRYYDRGYYGHRRYVTVRDRPGYYYYYAGRPNRYYRDRYYDRYYAPYYRERWGRSGNWGRGYYDRNRWDDRRDRWDRRHDRRHDRWDRRDDRWHDRHDHDDRRWRNR</sequence>
<feature type="chain" id="PRO_5036996809" evidence="2">
    <location>
        <begin position="29"/>
        <end position="167"/>
    </location>
</feature>
<dbReference type="EMBL" id="BMZA01000008">
    <property type="protein sequence ID" value="GGZ07617.1"/>
    <property type="molecule type" value="Genomic_DNA"/>
</dbReference>
<accession>A0A918UGX7</accession>
<dbReference type="Proteomes" id="UP000648075">
    <property type="component" value="Unassembled WGS sequence"/>
</dbReference>
<feature type="signal peptide" evidence="2">
    <location>
        <begin position="1"/>
        <end position="28"/>
    </location>
</feature>
<dbReference type="RefSeq" id="WP_189621361.1">
    <property type="nucleotide sequence ID" value="NZ_BMZA01000008.1"/>
</dbReference>